<evidence type="ECO:0000313" key="2">
    <source>
        <dbReference type="Proteomes" id="UP000321331"/>
    </source>
</evidence>
<name>A0A5C6TEG4_FUSOC</name>
<dbReference type="InterPro" id="IPR015421">
    <property type="entry name" value="PyrdxlP-dep_Trfase_major"/>
</dbReference>
<organism evidence="1 2">
    <name type="scientific">Fusarium oxysporum f. sp. cubense</name>
    <dbReference type="NCBI Taxonomy" id="61366"/>
    <lineage>
        <taxon>Eukaryota</taxon>
        <taxon>Fungi</taxon>
        <taxon>Dikarya</taxon>
        <taxon>Ascomycota</taxon>
        <taxon>Pezizomycotina</taxon>
        <taxon>Sordariomycetes</taxon>
        <taxon>Hypocreomycetidae</taxon>
        <taxon>Hypocreales</taxon>
        <taxon>Nectriaceae</taxon>
        <taxon>Fusarium</taxon>
        <taxon>Fusarium oxysporum species complex</taxon>
    </lineage>
</organism>
<dbReference type="Proteomes" id="UP000321331">
    <property type="component" value="Unassembled WGS sequence"/>
</dbReference>
<evidence type="ECO:0000313" key="1">
    <source>
        <dbReference type="EMBL" id="TXC09093.1"/>
    </source>
</evidence>
<dbReference type="Gene3D" id="3.40.640.10">
    <property type="entry name" value="Type I PLP-dependent aspartate aminotransferase-like (Major domain)"/>
    <property type="match status" value="1"/>
</dbReference>
<sequence>MFGTIVDGFVEGSKQTVMEALEEFAMEYKATATDDYKHALSVYANTSSNDTHCDVLHLLANVDLKDVSHLQERPTFGIKCNIGNNEAYRYNCLCLVELMSTSRAYIGAHSRTIFRYGNCHLRVGTLTHAPDITYWTAHSVAELIEGHCTQECCNHQLKTSGYSPANRSHRKAYVCPYQESSSVACGSSPVVIDLAADGQYHEALMKAKEQGCVALIVQIVESQFPWRKIEPASLQALAQACCSLRILLMVDETLSALRCGAPFAYQREEYRRIVRPDLVIFGKGLKVNGIGVNFDGQTLQSLHISSHNDRLRAIFRWHDRHTRAIRSSLLIEALFVIELAKKEHWPGLSIRIGQAIREVISTMDTARARQPQSQSSLEMAGLESLIYVDEKQARSMLLQGVPEGNYIRLLPALAEPYSNPQFLWTHIFGRSSWAVRRSTALLLESTGLTPLWCFVCGDATEKVLGDDVSWCRDCCLATCGYRECEEGFASHACLGHKQRL</sequence>
<dbReference type="AlphaFoldDB" id="A0A5C6TEG4"/>
<dbReference type="EMBL" id="VMNF01000004">
    <property type="protein sequence ID" value="TXC09093.1"/>
    <property type="molecule type" value="Genomic_DNA"/>
</dbReference>
<dbReference type="SUPFAM" id="SSF53383">
    <property type="entry name" value="PLP-dependent transferases"/>
    <property type="match status" value="1"/>
</dbReference>
<gene>
    <name evidence="1" type="ORF">FocTR4_00005958</name>
</gene>
<comment type="caution">
    <text evidence="1">The sequence shown here is derived from an EMBL/GenBank/DDBJ whole genome shotgun (WGS) entry which is preliminary data.</text>
</comment>
<protein>
    <submittedName>
        <fullName evidence="1">Uncharacterized protein</fullName>
    </submittedName>
</protein>
<proteinExistence type="predicted"/>
<accession>A0A5C6TEG4</accession>
<reference evidence="1 2" key="1">
    <citation type="submission" date="2019-07" db="EMBL/GenBank/DDBJ databases">
        <title>The First High-Quality Draft Genome Sequence of the Causal Agent of the Current Panama Disease Epidemic.</title>
        <authorList>
            <person name="Warmington R.J."/>
            <person name="Kay W."/>
            <person name="Jeffries A."/>
            <person name="Bebber D."/>
            <person name="Moore K."/>
            <person name="Studholme D.J."/>
        </authorList>
    </citation>
    <scope>NUCLEOTIDE SEQUENCE [LARGE SCALE GENOMIC DNA]</scope>
    <source>
        <strain evidence="1 2">TR4</strain>
    </source>
</reference>
<dbReference type="InterPro" id="IPR015424">
    <property type="entry name" value="PyrdxlP-dep_Trfase"/>
</dbReference>